<dbReference type="InterPro" id="IPR038076">
    <property type="entry name" value="MgtE_N_sf"/>
</dbReference>
<dbReference type="PANTHER" id="PTHR43773:SF1">
    <property type="entry name" value="MAGNESIUM TRANSPORTER MGTE"/>
    <property type="match status" value="1"/>
</dbReference>
<dbReference type="Pfam" id="PF01769">
    <property type="entry name" value="MgtE"/>
    <property type="match status" value="1"/>
</dbReference>
<keyword evidence="7 9" id="KW-0472">Membrane</keyword>
<dbReference type="Gene3D" id="1.25.60.10">
    <property type="entry name" value="MgtE N-terminal domain-like"/>
    <property type="match status" value="1"/>
</dbReference>
<keyword evidence="8" id="KW-0129">CBS domain</keyword>
<dbReference type="SMART" id="SM00924">
    <property type="entry name" value="MgtE_N"/>
    <property type="match status" value="1"/>
</dbReference>
<dbReference type="NCBIfam" id="TIGR00400">
    <property type="entry name" value="mgtE"/>
    <property type="match status" value="1"/>
</dbReference>
<evidence type="ECO:0000256" key="8">
    <source>
        <dbReference type="PROSITE-ProRule" id="PRU00703"/>
    </source>
</evidence>
<reference evidence="11 12" key="1">
    <citation type="submission" date="2016-10" db="EMBL/GenBank/DDBJ databases">
        <authorList>
            <person name="de Groot N.N."/>
        </authorList>
    </citation>
    <scope>NUCLEOTIDE SEQUENCE [LARGE SCALE GENOMIC DNA]</scope>
    <source>
        <strain evidence="11 12">CGMCC 1.7727</strain>
    </source>
</reference>
<feature type="transmembrane region" description="Helical" evidence="9">
    <location>
        <begin position="289"/>
        <end position="306"/>
    </location>
</feature>
<dbReference type="SUPFAM" id="SSF54631">
    <property type="entry name" value="CBS-domain pair"/>
    <property type="match status" value="1"/>
</dbReference>
<evidence type="ECO:0000259" key="10">
    <source>
        <dbReference type="PROSITE" id="PS51371"/>
    </source>
</evidence>
<comment type="subcellular location">
    <subcellularLocation>
        <location evidence="9">Cell membrane</location>
        <topology evidence="9">Multi-pass membrane protein</topology>
    </subcellularLocation>
    <subcellularLocation>
        <location evidence="1">Membrane</location>
        <topology evidence="1">Multi-pass membrane protein</topology>
    </subcellularLocation>
</comment>
<keyword evidence="3 9" id="KW-0813">Transport</keyword>
<dbReference type="InterPro" id="IPR006669">
    <property type="entry name" value="MgtE_transporter"/>
</dbReference>
<comment type="similarity">
    <text evidence="2 9">Belongs to the SLC41A transporter family.</text>
</comment>
<dbReference type="GO" id="GO:0015095">
    <property type="term" value="F:magnesium ion transmembrane transporter activity"/>
    <property type="evidence" value="ECO:0007669"/>
    <property type="project" value="UniProtKB-UniRule"/>
</dbReference>
<evidence type="ECO:0000256" key="4">
    <source>
        <dbReference type="ARBA" id="ARBA00022692"/>
    </source>
</evidence>
<dbReference type="GO" id="GO:0005886">
    <property type="term" value="C:plasma membrane"/>
    <property type="evidence" value="ECO:0007669"/>
    <property type="project" value="UniProtKB-SubCell"/>
</dbReference>
<keyword evidence="4 9" id="KW-0812">Transmembrane</keyword>
<evidence type="ECO:0000256" key="7">
    <source>
        <dbReference type="ARBA" id="ARBA00023136"/>
    </source>
</evidence>
<protein>
    <recommendedName>
        <fullName evidence="9">Magnesium transporter MgtE</fullName>
    </recommendedName>
</protein>
<dbReference type="GO" id="GO:0046872">
    <property type="term" value="F:metal ion binding"/>
    <property type="evidence" value="ECO:0007669"/>
    <property type="project" value="UniProtKB-KW"/>
</dbReference>
<name>A0A1H9SQB6_9BACI</name>
<accession>A0A1H9SQB6</accession>
<organism evidence="11 12">
    <name type="scientific">Gracilibacillus ureilyticus</name>
    <dbReference type="NCBI Taxonomy" id="531814"/>
    <lineage>
        <taxon>Bacteria</taxon>
        <taxon>Bacillati</taxon>
        <taxon>Bacillota</taxon>
        <taxon>Bacilli</taxon>
        <taxon>Bacillales</taxon>
        <taxon>Bacillaceae</taxon>
        <taxon>Gracilibacillus</taxon>
    </lineage>
</organism>
<dbReference type="Pfam" id="PF00571">
    <property type="entry name" value="CBS"/>
    <property type="match status" value="2"/>
</dbReference>
<dbReference type="CDD" id="cd04606">
    <property type="entry name" value="CBS_pair_Mg_transporter"/>
    <property type="match status" value="1"/>
</dbReference>
<dbReference type="AlphaFoldDB" id="A0A1H9SQB6"/>
<dbReference type="InterPro" id="IPR000644">
    <property type="entry name" value="CBS_dom"/>
</dbReference>
<dbReference type="InterPro" id="IPR046342">
    <property type="entry name" value="CBS_dom_sf"/>
</dbReference>
<comment type="function">
    <text evidence="9">Acts as a magnesium transporter.</text>
</comment>
<dbReference type="InterPro" id="IPR006667">
    <property type="entry name" value="SLC41_membr_dom"/>
</dbReference>
<dbReference type="Proteomes" id="UP000199687">
    <property type="component" value="Unassembled WGS sequence"/>
</dbReference>
<feature type="domain" description="CBS" evidence="10">
    <location>
        <begin position="207"/>
        <end position="265"/>
    </location>
</feature>
<feature type="transmembrane region" description="Helical" evidence="9">
    <location>
        <begin position="437"/>
        <end position="455"/>
    </location>
</feature>
<evidence type="ECO:0000256" key="2">
    <source>
        <dbReference type="ARBA" id="ARBA00009749"/>
    </source>
</evidence>
<evidence type="ECO:0000313" key="12">
    <source>
        <dbReference type="Proteomes" id="UP000199687"/>
    </source>
</evidence>
<dbReference type="InterPro" id="IPR036739">
    <property type="entry name" value="SLC41_membr_dom_sf"/>
</dbReference>
<dbReference type="SMART" id="SM00116">
    <property type="entry name" value="CBS"/>
    <property type="match status" value="2"/>
</dbReference>
<evidence type="ECO:0000256" key="6">
    <source>
        <dbReference type="ARBA" id="ARBA00022989"/>
    </source>
</evidence>
<feature type="transmembrane region" description="Helical" evidence="9">
    <location>
        <begin position="392"/>
        <end position="416"/>
    </location>
</feature>
<dbReference type="SUPFAM" id="SSF158791">
    <property type="entry name" value="MgtE N-terminal domain-like"/>
    <property type="match status" value="1"/>
</dbReference>
<keyword evidence="5 9" id="KW-0460">Magnesium</keyword>
<keyword evidence="6 9" id="KW-1133">Transmembrane helix</keyword>
<keyword evidence="12" id="KW-1185">Reference proteome</keyword>
<feature type="domain" description="CBS" evidence="10">
    <location>
        <begin position="143"/>
        <end position="206"/>
    </location>
</feature>
<evidence type="ECO:0000256" key="1">
    <source>
        <dbReference type="ARBA" id="ARBA00004141"/>
    </source>
</evidence>
<comment type="subunit">
    <text evidence="9">Homodimer.</text>
</comment>
<keyword evidence="9" id="KW-1003">Cell membrane</keyword>
<dbReference type="Pfam" id="PF03448">
    <property type="entry name" value="MgtE_N"/>
    <property type="match status" value="1"/>
</dbReference>
<sequence>MMEHLETHERMQMWENIQQALVNEQIDQFRAEFLELHPYDQAKIFEEQEEDIRFLIYTYLSPEEMAEVMEHVDRDLVSEFISEMVPAFAAKIFEEMATDDAVDILNELEKNKVASFLTIMEKEASDEIKQLLHYEEKTAGSIMTTEFVVIHHEMTVKEAMRHLRKAAPDAETIYYIYVVDSYKKLVGVISLRDLIIAEGDWIIYDVMNERVVSVPVGEGQEDIAQMMRDYDFLALPVVDFQDHLLGIITVDDIMDVMEEEASDDYSKLAGISDVERFGDTAVHAAKKRLPWLIALLFLGMFTASIISRFETALDQVALLAAFIPVIAGMAGNTGTQALAVAVRSISTGDMDKIGKASVIWQEAKTGVITGTTCGVLITIIVAFWYGEIYLGILVGISIMATLIVATIAGAFVPLVMHRFNIDPAVASGPFITTLNDIISMLIYFGLATAFMNLLIGGG</sequence>
<dbReference type="EMBL" id="FOGL01000011">
    <property type="protein sequence ID" value="SER87212.1"/>
    <property type="molecule type" value="Genomic_DNA"/>
</dbReference>
<feature type="transmembrane region" description="Helical" evidence="9">
    <location>
        <begin position="318"/>
        <end position="342"/>
    </location>
</feature>
<feature type="transmembrane region" description="Helical" evidence="9">
    <location>
        <begin position="363"/>
        <end position="386"/>
    </location>
</feature>
<dbReference type="SUPFAM" id="SSF161093">
    <property type="entry name" value="MgtE membrane domain-like"/>
    <property type="match status" value="1"/>
</dbReference>
<evidence type="ECO:0000256" key="5">
    <source>
        <dbReference type="ARBA" id="ARBA00022842"/>
    </source>
</evidence>
<proteinExistence type="inferred from homology"/>
<keyword evidence="9" id="KW-0479">Metal-binding</keyword>
<dbReference type="PANTHER" id="PTHR43773">
    <property type="entry name" value="MAGNESIUM TRANSPORTER MGTE"/>
    <property type="match status" value="1"/>
</dbReference>
<dbReference type="PROSITE" id="PS51371">
    <property type="entry name" value="CBS"/>
    <property type="match status" value="2"/>
</dbReference>
<evidence type="ECO:0000256" key="3">
    <source>
        <dbReference type="ARBA" id="ARBA00022448"/>
    </source>
</evidence>
<gene>
    <name evidence="11" type="ORF">SAMN04487944_111143</name>
</gene>
<dbReference type="InterPro" id="IPR006668">
    <property type="entry name" value="Mg_transptr_MgtE_intracell_dom"/>
</dbReference>
<dbReference type="Gene3D" id="3.10.580.10">
    <property type="entry name" value="CBS-domain"/>
    <property type="match status" value="1"/>
</dbReference>
<evidence type="ECO:0000256" key="9">
    <source>
        <dbReference type="RuleBase" id="RU362011"/>
    </source>
</evidence>
<evidence type="ECO:0000313" key="11">
    <source>
        <dbReference type="EMBL" id="SER87212.1"/>
    </source>
</evidence>
<dbReference type="Gene3D" id="1.10.357.20">
    <property type="entry name" value="SLC41 divalent cation transporters, integral membrane domain"/>
    <property type="match status" value="1"/>
</dbReference>
<dbReference type="STRING" id="531814.SAMN04487944_111143"/>